<dbReference type="InterPro" id="IPR003594">
    <property type="entry name" value="HATPase_dom"/>
</dbReference>
<feature type="modified residue" description="4-aspartylphosphate" evidence="9">
    <location>
        <position position="511"/>
    </location>
</feature>
<dbReference type="InterPro" id="IPR004358">
    <property type="entry name" value="Sig_transdc_His_kin-like_C"/>
</dbReference>
<dbReference type="PROSITE" id="PS50109">
    <property type="entry name" value="HIS_KIN"/>
    <property type="match status" value="1"/>
</dbReference>
<dbReference type="SUPFAM" id="SSF52172">
    <property type="entry name" value="CheY-like"/>
    <property type="match status" value="1"/>
</dbReference>
<keyword evidence="7" id="KW-0067">ATP-binding</keyword>
<dbReference type="SMART" id="SM00388">
    <property type="entry name" value="HisKA"/>
    <property type="match status" value="1"/>
</dbReference>
<dbReference type="PANTHER" id="PTHR43065:SF46">
    <property type="entry name" value="C4-DICARBOXYLATE TRANSPORT SENSOR PROTEIN DCTB"/>
    <property type="match status" value="1"/>
</dbReference>
<evidence type="ECO:0000256" key="4">
    <source>
        <dbReference type="ARBA" id="ARBA00022679"/>
    </source>
</evidence>
<reference evidence="12 13" key="1">
    <citation type="submission" date="2019-07" db="EMBL/GenBank/DDBJ databases">
        <authorList>
            <person name="Cremers G."/>
        </authorList>
    </citation>
    <scope>NUCLEOTIDE SEQUENCE [LARGE SCALE GENOMIC DNA]</scope>
</reference>
<keyword evidence="4 12" id="KW-0808">Transferase</keyword>
<dbReference type="EC" id="2.7.13.3" evidence="2"/>
<dbReference type="InterPro" id="IPR005467">
    <property type="entry name" value="His_kinase_dom"/>
</dbReference>
<dbReference type="CDD" id="cd00082">
    <property type="entry name" value="HisKA"/>
    <property type="match status" value="1"/>
</dbReference>
<evidence type="ECO:0000313" key="12">
    <source>
        <dbReference type="EMBL" id="VUZ83710.1"/>
    </source>
</evidence>
<evidence type="ECO:0000256" key="1">
    <source>
        <dbReference type="ARBA" id="ARBA00000085"/>
    </source>
</evidence>
<sequence>MLVRHETGVGRKKLGMQVITLEAINRLSRAISSTSELDTVFESFAQETRSLILCHRMELLTQQGEQLQMAWSVVAPPLAPREPSAWSRTERTALGWVLDHRTPHLATDLTLQAAFEDERCLAQEGVRCSLLQPLITQGQVVGVLRLDSCTPHSYGKRELEVFAHVSGELALAIQNGFLMEAQRRATRQLESTVDELKRTQEALLKSEKLRAVGQLAAGVAHDFNNLLNAIIGFSELALREMTVEGKAQRYLGLVAKLSWQAAGLIGQLLSFARVAPLDRKPLDLNRLLEEIGKMLQRTLPETITIQVEPRHETLIVNADVAQAQQIIFNLATNARDAMPRGGALTFRLTPVTFTEASLDSYPERRPGAFACLTVADTGTGIPAAIRDRIFEPFFTTKEPGHGTGLGLASVHGIIHQHEGWLEVETAEGQGSAFHVFFPIRLIPAEAAASSTAEAVPRGSETLLLVDDNPLVLEPGEILLRDLGYTVLTALDGLEALVAFRAHPGIALVLTDAVMPRMGAADLIPALRTLNPDIKVLVATGYAPDEIRQTLDHLEVNGYIRKPFSQSDLAVVVRAAIDSKGQKGDDR</sequence>
<evidence type="ECO:0000256" key="2">
    <source>
        <dbReference type="ARBA" id="ARBA00012438"/>
    </source>
</evidence>
<dbReference type="SUPFAM" id="SSF55781">
    <property type="entry name" value="GAF domain-like"/>
    <property type="match status" value="1"/>
</dbReference>
<dbReference type="InterPro" id="IPR003018">
    <property type="entry name" value="GAF"/>
</dbReference>
<dbReference type="InterPro" id="IPR029016">
    <property type="entry name" value="GAF-like_dom_sf"/>
</dbReference>
<dbReference type="Pfam" id="PF02518">
    <property type="entry name" value="HATPase_c"/>
    <property type="match status" value="1"/>
</dbReference>
<dbReference type="GO" id="GO:0005524">
    <property type="term" value="F:ATP binding"/>
    <property type="evidence" value="ECO:0007669"/>
    <property type="project" value="UniProtKB-KW"/>
</dbReference>
<dbReference type="SUPFAM" id="SSF47384">
    <property type="entry name" value="Homodimeric domain of signal transducing histidine kinase"/>
    <property type="match status" value="1"/>
</dbReference>
<dbReference type="Pfam" id="PF01590">
    <property type="entry name" value="GAF"/>
    <property type="match status" value="1"/>
</dbReference>
<proteinExistence type="predicted"/>
<dbReference type="SMART" id="SM00387">
    <property type="entry name" value="HATPase_c"/>
    <property type="match status" value="1"/>
</dbReference>
<dbReference type="Gene3D" id="3.30.450.40">
    <property type="match status" value="1"/>
</dbReference>
<dbReference type="EMBL" id="CABIKM010000001">
    <property type="protein sequence ID" value="VUZ83710.1"/>
    <property type="molecule type" value="Genomic_DNA"/>
</dbReference>
<dbReference type="Gene3D" id="3.40.50.2300">
    <property type="match status" value="1"/>
</dbReference>
<keyword evidence="5" id="KW-0547">Nucleotide-binding</keyword>
<dbReference type="InterPro" id="IPR036890">
    <property type="entry name" value="HATPase_C_sf"/>
</dbReference>
<evidence type="ECO:0000259" key="10">
    <source>
        <dbReference type="PROSITE" id="PS50109"/>
    </source>
</evidence>
<accession>A0A564ZEM0</accession>
<feature type="domain" description="Response regulatory" evidence="11">
    <location>
        <begin position="461"/>
        <end position="576"/>
    </location>
</feature>
<name>A0A564ZEM0_9BACT</name>
<keyword evidence="6 12" id="KW-0418">Kinase</keyword>
<dbReference type="PRINTS" id="PR00344">
    <property type="entry name" value="BCTRLSENSOR"/>
</dbReference>
<evidence type="ECO:0000256" key="8">
    <source>
        <dbReference type="ARBA" id="ARBA00023012"/>
    </source>
</evidence>
<comment type="catalytic activity">
    <reaction evidence="1">
        <text>ATP + protein L-histidine = ADP + protein N-phospho-L-histidine.</text>
        <dbReference type="EC" id="2.7.13.3"/>
    </reaction>
</comment>
<evidence type="ECO:0000256" key="6">
    <source>
        <dbReference type="ARBA" id="ARBA00022777"/>
    </source>
</evidence>
<dbReference type="SMART" id="SM00065">
    <property type="entry name" value="GAF"/>
    <property type="match status" value="1"/>
</dbReference>
<evidence type="ECO:0000256" key="3">
    <source>
        <dbReference type="ARBA" id="ARBA00022553"/>
    </source>
</evidence>
<dbReference type="Proteomes" id="UP000334340">
    <property type="component" value="Unassembled WGS sequence"/>
</dbReference>
<dbReference type="InterPro" id="IPR011006">
    <property type="entry name" value="CheY-like_superfamily"/>
</dbReference>
<dbReference type="InterPro" id="IPR001789">
    <property type="entry name" value="Sig_transdc_resp-reg_receiver"/>
</dbReference>
<dbReference type="GO" id="GO:0000155">
    <property type="term" value="F:phosphorelay sensor kinase activity"/>
    <property type="evidence" value="ECO:0007669"/>
    <property type="project" value="InterPro"/>
</dbReference>
<keyword evidence="13" id="KW-1185">Reference proteome</keyword>
<dbReference type="InterPro" id="IPR003661">
    <property type="entry name" value="HisK_dim/P_dom"/>
</dbReference>
<dbReference type="InterPro" id="IPR036097">
    <property type="entry name" value="HisK_dim/P_sf"/>
</dbReference>
<dbReference type="SMART" id="SM00448">
    <property type="entry name" value="REC"/>
    <property type="match status" value="1"/>
</dbReference>
<gene>
    <name evidence="12" type="ORF">MELA_00063</name>
</gene>
<dbReference type="Gene3D" id="1.10.287.130">
    <property type="match status" value="1"/>
</dbReference>
<dbReference type="SUPFAM" id="SSF55874">
    <property type="entry name" value="ATPase domain of HSP90 chaperone/DNA topoisomerase II/histidine kinase"/>
    <property type="match status" value="1"/>
</dbReference>
<protein>
    <recommendedName>
        <fullName evidence="2">histidine kinase</fullName>
        <ecNumber evidence="2">2.7.13.3</ecNumber>
    </recommendedName>
</protein>
<evidence type="ECO:0000256" key="7">
    <source>
        <dbReference type="ARBA" id="ARBA00022840"/>
    </source>
</evidence>
<evidence type="ECO:0000256" key="9">
    <source>
        <dbReference type="PROSITE-ProRule" id="PRU00169"/>
    </source>
</evidence>
<evidence type="ECO:0000256" key="5">
    <source>
        <dbReference type="ARBA" id="ARBA00022741"/>
    </source>
</evidence>
<dbReference type="AlphaFoldDB" id="A0A564ZEM0"/>
<dbReference type="PROSITE" id="PS50110">
    <property type="entry name" value="RESPONSE_REGULATORY"/>
    <property type="match status" value="1"/>
</dbReference>
<dbReference type="PANTHER" id="PTHR43065">
    <property type="entry name" value="SENSOR HISTIDINE KINASE"/>
    <property type="match status" value="1"/>
</dbReference>
<evidence type="ECO:0000259" key="11">
    <source>
        <dbReference type="PROSITE" id="PS50110"/>
    </source>
</evidence>
<dbReference type="Gene3D" id="3.30.565.10">
    <property type="entry name" value="Histidine kinase-like ATPase, C-terminal domain"/>
    <property type="match status" value="1"/>
</dbReference>
<keyword evidence="8" id="KW-0902">Two-component regulatory system</keyword>
<feature type="domain" description="Histidine kinase" evidence="10">
    <location>
        <begin position="218"/>
        <end position="441"/>
    </location>
</feature>
<dbReference type="Pfam" id="PF00512">
    <property type="entry name" value="HisKA"/>
    <property type="match status" value="1"/>
</dbReference>
<keyword evidence="3 9" id="KW-0597">Phosphoprotein</keyword>
<evidence type="ECO:0000313" key="13">
    <source>
        <dbReference type="Proteomes" id="UP000334340"/>
    </source>
</evidence>
<organism evidence="12 13">
    <name type="scientific">Candidatus Methylomirabilis lanthanidiphila</name>
    <dbReference type="NCBI Taxonomy" id="2211376"/>
    <lineage>
        <taxon>Bacteria</taxon>
        <taxon>Candidatus Methylomirabilota</taxon>
        <taxon>Candidatus Methylomirabilia</taxon>
        <taxon>Candidatus Methylomirabilales</taxon>
        <taxon>Candidatus Methylomirabilaceae</taxon>
        <taxon>Candidatus Methylomirabilis</taxon>
    </lineage>
</organism>
<dbReference type="Pfam" id="PF00072">
    <property type="entry name" value="Response_reg"/>
    <property type="match status" value="1"/>
</dbReference>